<evidence type="ECO:0000313" key="5">
    <source>
        <dbReference type="EMBL" id="TFZ40732.1"/>
    </source>
</evidence>
<keyword evidence="2" id="KW-1283">Bacterial microcompartment</keyword>
<comment type="subcellular location">
    <subcellularLocation>
        <location evidence="1">Bacterial microcompartment</location>
    </subcellularLocation>
</comment>
<proteinExistence type="inferred from homology"/>
<evidence type="ECO:0000256" key="2">
    <source>
        <dbReference type="ARBA" id="ARBA00024446"/>
    </source>
</evidence>
<dbReference type="RefSeq" id="WP_135270758.1">
    <property type="nucleotide sequence ID" value="NZ_SRIB01000004.1"/>
</dbReference>
<evidence type="ECO:0000313" key="6">
    <source>
        <dbReference type="Proteomes" id="UP000298381"/>
    </source>
</evidence>
<organism evidence="5 6">
    <name type="scientific">Soehngenia longivitae</name>
    <dbReference type="NCBI Taxonomy" id="2562294"/>
    <lineage>
        <taxon>Bacteria</taxon>
        <taxon>Bacillati</taxon>
        <taxon>Bacillota</taxon>
        <taxon>Tissierellia</taxon>
        <taxon>Tissierellales</taxon>
        <taxon>Tissierellaceae</taxon>
        <taxon>Soehngenia</taxon>
    </lineage>
</organism>
<dbReference type="PANTHER" id="PTHR33941:SF11">
    <property type="entry name" value="BACTERIAL MICROCOMPARTMENT SHELL PROTEIN PDUJ"/>
    <property type="match status" value="1"/>
</dbReference>
<dbReference type="OrthoDB" id="9812608at2"/>
<dbReference type="Gene3D" id="3.30.70.1710">
    <property type="match status" value="1"/>
</dbReference>
<dbReference type="SMART" id="SM00877">
    <property type="entry name" value="BMC"/>
    <property type="match status" value="1"/>
</dbReference>
<feature type="domain" description="BMC" evidence="4">
    <location>
        <begin position="4"/>
        <end position="87"/>
    </location>
</feature>
<reference evidence="5 6" key="1">
    <citation type="submission" date="2019-03" db="EMBL/GenBank/DDBJ databases">
        <title>Draft genome sequence data and analysis of a Fermenting Bacterium, Soehngenia longevitae strain 1933PT, isolated from petroleum reservoir in Azerbaijan.</title>
        <authorList>
            <person name="Grouzdev D.S."/>
            <person name="Bidzhieva S.K."/>
            <person name="Sokolova D.S."/>
            <person name="Tourova T.P."/>
            <person name="Poltaraus A.B."/>
            <person name="Nazina T.N."/>
        </authorList>
    </citation>
    <scope>NUCLEOTIDE SEQUENCE [LARGE SCALE GENOMIC DNA]</scope>
    <source>
        <strain evidence="5 6">1933P</strain>
    </source>
</reference>
<protein>
    <submittedName>
        <fullName evidence="5">BMC domain-containing protein</fullName>
    </submittedName>
</protein>
<keyword evidence="6" id="KW-1185">Reference proteome</keyword>
<dbReference type="InterPro" id="IPR044872">
    <property type="entry name" value="CcmK/CsoS1_BMC"/>
</dbReference>
<dbReference type="GO" id="GO:0031469">
    <property type="term" value="C:bacterial microcompartment"/>
    <property type="evidence" value="ECO:0007669"/>
    <property type="project" value="UniProtKB-SubCell"/>
</dbReference>
<gene>
    <name evidence="5" type="ORF">E4100_04025</name>
</gene>
<dbReference type="InterPro" id="IPR050575">
    <property type="entry name" value="BMC_shell"/>
</dbReference>
<dbReference type="Pfam" id="PF00936">
    <property type="entry name" value="BMC"/>
    <property type="match status" value="1"/>
</dbReference>
<dbReference type="SUPFAM" id="SSF143414">
    <property type="entry name" value="CcmK-like"/>
    <property type="match status" value="1"/>
</dbReference>
<dbReference type="EMBL" id="SRIB01000004">
    <property type="protein sequence ID" value="TFZ40732.1"/>
    <property type="molecule type" value="Genomic_DNA"/>
</dbReference>
<dbReference type="InterPro" id="IPR000249">
    <property type="entry name" value="BMC_dom"/>
</dbReference>
<name>A0A4Z0D764_9FIRM</name>
<dbReference type="CDD" id="cd07045">
    <property type="entry name" value="BMC_CcmK_like"/>
    <property type="match status" value="1"/>
</dbReference>
<comment type="similarity">
    <text evidence="3">Belongs to the bacterial microcompartments protein family.</text>
</comment>
<dbReference type="PROSITE" id="PS51930">
    <property type="entry name" value="BMC_2"/>
    <property type="match status" value="1"/>
</dbReference>
<accession>A0A4Z0D764</accession>
<evidence type="ECO:0000256" key="3">
    <source>
        <dbReference type="PROSITE-ProRule" id="PRU01278"/>
    </source>
</evidence>
<dbReference type="Proteomes" id="UP000298381">
    <property type="component" value="Unassembled WGS sequence"/>
</dbReference>
<dbReference type="PANTHER" id="PTHR33941">
    <property type="entry name" value="PROPANEDIOL UTILIZATION PROTEIN PDUA"/>
    <property type="match status" value="1"/>
</dbReference>
<evidence type="ECO:0000259" key="4">
    <source>
        <dbReference type="PROSITE" id="PS51930"/>
    </source>
</evidence>
<sequence>MLQAMGIVEVKSLVGAIEAADAMLKAANVNLADFQIVGSGIVCVTVTGDVGAVIASVESGKEHAQKIAEIISVNVIPRPHDEVGKII</sequence>
<dbReference type="AlphaFoldDB" id="A0A4Z0D764"/>
<evidence type="ECO:0000256" key="1">
    <source>
        <dbReference type="ARBA" id="ARBA00024322"/>
    </source>
</evidence>
<dbReference type="InterPro" id="IPR037233">
    <property type="entry name" value="CcmK-like_sf"/>
</dbReference>
<comment type="caution">
    <text evidence="5">The sequence shown here is derived from an EMBL/GenBank/DDBJ whole genome shotgun (WGS) entry which is preliminary data.</text>
</comment>